<feature type="transmembrane region" description="Helical" evidence="7">
    <location>
        <begin position="111"/>
        <end position="128"/>
    </location>
</feature>
<keyword evidence="3 7" id="KW-0812">Transmembrane</keyword>
<sequence length="611" mass="66451">MHAYVPIQGQNVHVDETASLADTLIPDEGGIQPQPRIGIWKMIVTSVCLMGVSFMWTVELAYGTPYLKSLGLTNASMAMVWLAGPLSGLIMQPLIGAYSDKLTWRIGRRRPFIVGGGIATLGSLWIIVYAKELAVLVTPGNMEVQKMAILLAVFGFYCLDFAVNAVQACCRALLVDAAPTDQQASLSAFGGTMNNLGNLLGYAAGWMPLPLWFPYLGHSQFYTLCVLASTVFIISLCITCIGVHEIPKEHSTCDLDQPWYKPLLAIAHAFWHTSPTITAICNVQFWSWLGWFPFLFYATTWVAQHVPASTGPIPSDTESMDLGIRAGSFALLLSSAVSLGILMLLPMIRRTISMADADVTESWYTLPRMWALSCFWYAGCMGATFFATGIEAAIVVVACTGISWGVTLWAPFTLIGEYVVNQLGESEEMVYETSRHSDDVEETPKSVQPMYPAITPATTTVNVNTPLTATTITPPITTTGVAVAGAGPSRRQSPASSQSSRRSSTPTRRRSISPRLIRDPESNTTTKPLEAGIVLGIHNVYIVLPQLVSTFLCAALFQMFEELAEKSRADGSEGVKYDPFGWALRLSGLASIVAGILAKRLSERLQKKPKP</sequence>
<name>A0A507C1H0_9FUNG</name>
<feature type="transmembrane region" description="Helical" evidence="7">
    <location>
        <begin position="221"/>
        <end position="243"/>
    </location>
</feature>
<feature type="transmembrane region" description="Helical" evidence="7">
    <location>
        <begin position="580"/>
        <end position="598"/>
    </location>
</feature>
<evidence type="ECO:0008006" key="10">
    <source>
        <dbReference type="Google" id="ProtNLM"/>
    </source>
</evidence>
<evidence type="ECO:0000256" key="3">
    <source>
        <dbReference type="ARBA" id="ARBA00022692"/>
    </source>
</evidence>
<dbReference type="GO" id="GO:0005886">
    <property type="term" value="C:plasma membrane"/>
    <property type="evidence" value="ECO:0007669"/>
    <property type="project" value="TreeGrafter"/>
</dbReference>
<dbReference type="STRING" id="1806994.A0A507C1H0"/>
<comment type="caution">
    <text evidence="8">The sequence shown here is derived from an EMBL/GenBank/DDBJ whole genome shotgun (WGS) entry which is preliminary data.</text>
</comment>
<evidence type="ECO:0000256" key="6">
    <source>
        <dbReference type="SAM" id="MobiDB-lite"/>
    </source>
</evidence>
<dbReference type="PANTHER" id="PTHR19432:SF35">
    <property type="entry name" value="SOLUTE CARRIER FAMILY 45 MEMBER 3 ISOFORM X1"/>
    <property type="match status" value="1"/>
</dbReference>
<dbReference type="AlphaFoldDB" id="A0A507C1H0"/>
<evidence type="ECO:0000256" key="4">
    <source>
        <dbReference type="ARBA" id="ARBA00022989"/>
    </source>
</evidence>
<feature type="transmembrane region" description="Helical" evidence="7">
    <location>
        <begin position="148"/>
        <end position="174"/>
    </location>
</feature>
<dbReference type="InterPro" id="IPR036259">
    <property type="entry name" value="MFS_trans_sf"/>
</dbReference>
<feature type="transmembrane region" description="Helical" evidence="7">
    <location>
        <begin position="195"/>
        <end position="215"/>
    </location>
</feature>
<feature type="compositionally biased region" description="Low complexity" evidence="6">
    <location>
        <begin position="488"/>
        <end position="506"/>
    </location>
</feature>
<keyword evidence="9" id="KW-1185">Reference proteome</keyword>
<keyword evidence="5 7" id="KW-0472">Membrane</keyword>
<feature type="transmembrane region" description="Helical" evidence="7">
    <location>
        <begin position="39"/>
        <end position="58"/>
    </location>
</feature>
<evidence type="ECO:0000313" key="8">
    <source>
        <dbReference type="EMBL" id="TPX31353.1"/>
    </source>
</evidence>
<keyword evidence="4 7" id="KW-1133">Transmembrane helix</keyword>
<comment type="subcellular location">
    <subcellularLocation>
        <location evidence="1">Membrane</location>
        <topology evidence="1">Multi-pass membrane protein</topology>
    </subcellularLocation>
</comment>
<dbReference type="GeneID" id="42006510"/>
<dbReference type="SUPFAM" id="SSF103473">
    <property type="entry name" value="MFS general substrate transporter"/>
    <property type="match status" value="1"/>
</dbReference>
<feature type="transmembrane region" description="Helical" evidence="7">
    <location>
        <begin position="285"/>
        <end position="304"/>
    </location>
</feature>
<protein>
    <recommendedName>
        <fullName evidence="10">Major facilitator superfamily (MFS) profile domain-containing protein</fullName>
    </recommendedName>
</protein>
<dbReference type="OrthoDB" id="28755at2759"/>
<dbReference type="RefSeq" id="XP_031022800.1">
    <property type="nucleotide sequence ID" value="XM_031171213.1"/>
</dbReference>
<dbReference type="Gene3D" id="1.20.1250.20">
    <property type="entry name" value="MFS general substrate transporter like domains"/>
    <property type="match status" value="1"/>
</dbReference>
<proteinExistence type="predicted"/>
<evidence type="ECO:0000256" key="1">
    <source>
        <dbReference type="ARBA" id="ARBA00004141"/>
    </source>
</evidence>
<keyword evidence="2" id="KW-0813">Transport</keyword>
<dbReference type="Pfam" id="PF13347">
    <property type="entry name" value="MFS_2"/>
    <property type="match status" value="1"/>
</dbReference>
<gene>
    <name evidence="8" type="ORF">SmJEL517_g05287</name>
</gene>
<feature type="transmembrane region" description="Helical" evidence="7">
    <location>
        <begin position="393"/>
        <end position="415"/>
    </location>
</feature>
<feature type="transmembrane region" description="Helical" evidence="7">
    <location>
        <begin position="324"/>
        <end position="348"/>
    </location>
</feature>
<feature type="transmembrane region" description="Helical" evidence="7">
    <location>
        <begin position="540"/>
        <end position="560"/>
    </location>
</feature>
<accession>A0A507C1H0</accession>
<reference evidence="8 9" key="1">
    <citation type="journal article" date="2019" name="Sci. Rep.">
        <title>Comparative genomics of chytrid fungi reveal insights into the obligate biotrophic and pathogenic lifestyle of Synchytrium endobioticum.</title>
        <authorList>
            <person name="van de Vossenberg B.T.L.H."/>
            <person name="Warris S."/>
            <person name="Nguyen H.D.T."/>
            <person name="van Gent-Pelzer M.P.E."/>
            <person name="Joly D.L."/>
            <person name="van de Geest H.C."/>
            <person name="Bonants P.J.M."/>
            <person name="Smith D.S."/>
            <person name="Levesque C.A."/>
            <person name="van der Lee T.A.J."/>
        </authorList>
    </citation>
    <scope>NUCLEOTIDE SEQUENCE [LARGE SCALE GENOMIC DNA]</scope>
    <source>
        <strain evidence="8 9">JEL517</strain>
    </source>
</reference>
<dbReference type="Proteomes" id="UP000319731">
    <property type="component" value="Unassembled WGS sequence"/>
</dbReference>
<evidence type="ECO:0000313" key="9">
    <source>
        <dbReference type="Proteomes" id="UP000319731"/>
    </source>
</evidence>
<feature type="region of interest" description="Disordered" evidence="6">
    <location>
        <begin position="478"/>
        <end position="525"/>
    </location>
</feature>
<evidence type="ECO:0000256" key="7">
    <source>
        <dbReference type="SAM" id="Phobius"/>
    </source>
</evidence>
<dbReference type="EMBL" id="QEAO01000046">
    <property type="protein sequence ID" value="TPX31353.1"/>
    <property type="molecule type" value="Genomic_DNA"/>
</dbReference>
<organism evidence="8 9">
    <name type="scientific">Synchytrium microbalum</name>
    <dbReference type="NCBI Taxonomy" id="1806994"/>
    <lineage>
        <taxon>Eukaryota</taxon>
        <taxon>Fungi</taxon>
        <taxon>Fungi incertae sedis</taxon>
        <taxon>Chytridiomycota</taxon>
        <taxon>Chytridiomycota incertae sedis</taxon>
        <taxon>Chytridiomycetes</taxon>
        <taxon>Synchytriales</taxon>
        <taxon>Synchytriaceae</taxon>
        <taxon>Synchytrium</taxon>
    </lineage>
</organism>
<evidence type="ECO:0000256" key="2">
    <source>
        <dbReference type="ARBA" id="ARBA00022448"/>
    </source>
</evidence>
<dbReference type="PANTHER" id="PTHR19432">
    <property type="entry name" value="SUGAR TRANSPORTER"/>
    <property type="match status" value="1"/>
</dbReference>
<feature type="transmembrane region" description="Helical" evidence="7">
    <location>
        <begin position="369"/>
        <end position="387"/>
    </location>
</feature>
<feature type="transmembrane region" description="Helical" evidence="7">
    <location>
        <begin position="78"/>
        <end position="99"/>
    </location>
</feature>
<evidence type="ECO:0000256" key="5">
    <source>
        <dbReference type="ARBA" id="ARBA00023136"/>
    </source>
</evidence>
<dbReference type="GO" id="GO:0008506">
    <property type="term" value="F:sucrose:proton symporter activity"/>
    <property type="evidence" value="ECO:0007669"/>
    <property type="project" value="TreeGrafter"/>
</dbReference>